<dbReference type="SUPFAM" id="SSF55486">
    <property type="entry name" value="Metalloproteases ('zincins'), catalytic domain"/>
    <property type="match status" value="1"/>
</dbReference>
<proteinExistence type="predicted"/>
<dbReference type="PANTHER" id="PTHR10127:SF850">
    <property type="entry name" value="METALLOENDOPEPTIDASE"/>
    <property type="match status" value="1"/>
</dbReference>
<name>A0A812ID31_9DINO</name>
<dbReference type="PROSITE" id="PS51864">
    <property type="entry name" value="ASTACIN"/>
    <property type="match status" value="1"/>
</dbReference>
<dbReference type="OrthoDB" id="439438at2759"/>
<comment type="caution">
    <text evidence="1">Lacks conserved residue(s) required for the propagation of feature annotation.</text>
</comment>
<keyword evidence="1" id="KW-0479">Metal-binding</keyword>
<dbReference type="Pfam" id="PF01400">
    <property type="entry name" value="Astacin"/>
    <property type="match status" value="1"/>
</dbReference>
<comment type="cofactor">
    <cofactor evidence="1">
        <name>Zn(2+)</name>
        <dbReference type="ChEBI" id="CHEBI:29105"/>
    </cofactor>
    <text evidence="1">Binds 1 zinc ion per subunit.</text>
</comment>
<protein>
    <submittedName>
        <fullName evidence="3">Mep1a protein</fullName>
    </submittedName>
</protein>
<evidence type="ECO:0000313" key="3">
    <source>
        <dbReference type="EMBL" id="CAE7030917.1"/>
    </source>
</evidence>
<accession>A0A812ID31</accession>
<dbReference type="Proteomes" id="UP000604046">
    <property type="component" value="Unassembled WGS sequence"/>
</dbReference>
<feature type="binding site" evidence="1">
    <location>
        <position position="12"/>
    </location>
    <ligand>
        <name>Zn(2+)</name>
        <dbReference type="ChEBI" id="CHEBI:29105"/>
        <note>catalytic</note>
    </ligand>
</feature>
<keyword evidence="1" id="KW-0378">Hydrolase</keyword>
<dbReference type="GO" id="GO:0004222">
    <property type="term" value="F:metalloendopeptidase activity"/>
    <property type="evidence" value="ECO:0007669"/>
    <property type="project" value="UniProtKB-UniRule"/>
</dbReference>
<keyword evidence="1" id="KW-0645">Protease</keyword>
<feature type="domain" description="Peptidase M12A" evidence="2">
    <location>
        <begin position="1"/>
        <end position="121"/>
    </location>
</feature>
<feature type="active site" evidence="1">
    <location>
        <position position="3"/>
    </location>
</feature>
<dbReference type="GO" id="GO:0006508">
    <property type="term" value="P:proteolysis"/>
    <property type="evidence" value="ECO:0007669"/>
    <property type="project" value="UniProtKB-KW"/>
</dbReference>
<dbReference type="GO" id="GO:0008270">
    <property type="term" value="F:zinc ion binding"/>
    <property type="evidence" value="ECO:0007669"/>
    <property type="project" value="UniProtKB-UniRule"/>
</dbReference>
<dbReference type="InterPro" id="IPR024079">
    <property type="entry name" value="MetalloPept_cat_dom_sf"/>
</dbReference>
<dbReference type="AlphaFoldDB" id="A0A812ID31"/>
<evidence type="ECO:0000256" key="1">
    <source>
        <dbReference type="PROSITE-ProRule" id="PRU01211"/>
    </source>
</evidence>
<evidence type="ECO:0000313" key="4">
    <source>
        <dbReference type="Proteomes" id="UP000604046"/>
    </source>
</evidence>
<keyword evidence="4" id="KW-1185">Reference proteome</keyword>
<dbReference type="Gene3D" id="3.40.390.10">
    <property type="entry name" value="Collagenase (Catalytic Domain)"/>
    <property type="match status" value="1"/>
</dbReference>
<organism evidence="3 4">
    <name type="scientific">Symbiodinium natans</name>
    <dbReference type="NCBI Taxonomy" id="878477"/>
    <lineage>
        <taxon>Eukaryota</taxon>
        <taxon>Sar</taxon>
        <taxon>Alveolata</taxon>
        <taxon>Dinophyceae</taxon>
        <taxon>Suessiales</taxon>
        <taxon>Symbiodiniaceae</taxon>
        <taxon>Symbiodinium</taxon>
    </lineage>
</organism>
<keyword evidence="1" id="KW-0862">Zinc</keyword>
<keyword evidence="1" id="KW-0482">Metalloprotease</keyword>
<sequence>MHEIGHCLGMHHTQKRADGSQEYFGHGPHLKMYWENVASTWVGQYTPDNRPYTGSGYEGEGDVHVGYAPYDFESIMHYPRQGGAAAPYYDTVPSSYNSVVGQRWHLSAGDILQIQDMYNCKRHRFQVQELPTSEAPEWLLAEVRQITITTSAWTTVTFQKPFGEVTVRIALQNDRCNSN</sequence>
<dbReference type="PANTHER" id="PTHR10127">
    <property type="entry name" value="DISCOIDIN, CUB, EGF, LAMININ , AND ZINC METALLOPROTEASE DOMAIN CONTAINING"/>
    <property type="match status" value="1"/>
</dbReference>
<dbReference type="EMBL" id="CAJNDS010000226">
    <property type="protein sequence ID" value="CAE7030917.1"/>
    <property type="molecule type" value="Genomic_DNA"/>
</dbReference>
<dbReference type="InterPro" id="IPR001506">
    <property type="entry name" value="Peptidase_M12A"/>
</dbReference>
<comment type="caution">
    <text evidence="3">The sequence shown here is derived from an EMBL/GenBank/DDBJ whole genome shotgun (WGS) entry which is preliminary data.</text>
</comment>
<feature type="binding site" evidence="1">
    <location>
        <position position="2"/>
    </location>
    <ligand>
        <name>Zn(2+)</name>
        <dbReference type="ChEBI" id="CHEBI:29105"/>
        <note>catalytic</note>
    </ligand>
</feature>
<gene>
    <name evidence="3" type="primary">Mep1a</name>
    <name evidence="3" type="ORF">SNAT2548_LOCUS3734</name>
</gene>
<feature type="binding site" evidence="1">
    <location>
        <position position="6"/>
    </location>
    <ligand>
        <name>Zn(2+)</name>
        <dbReference type="ChEBI" id="CHEBI:29105"/>
        <note>catalytic</note>
    </ligand>
</feature>
<evidence type="ECO:0000259" key="2">
    <source>
        <dbReference type="PROSITE" id="PS51864"/>
    </source>
</evidence>
<reference evidence="3" key="1">
    <citation type="submission" date="2021-02" db="EMBL/GenBank/DDBJ databases">
        <authorList>
            <person name="Dougan E. K."/>
            <person name="Rhodes N."/>
            <person name="Thang M."/>
            <person name="Chan C."/>
        </authorList>
    </citation>
    <scope>NUCLEOTIDE SEQUENCE</scope>
</reference>